<organism evidence="2">
    <name type="scientific">Florenciella parvula</name>
    <dbReference type="NCBI Taxonomy" id="236787"/>
    <lineage>
        <taxon>Eukaryota</taxon>
        <taxon>Sar</taxon>
        <taxon>Stramenopiles</taxon>
        <taxon>Ochrophyta</taxon>
        <taxon>Dictyochophyceae</taxon>
        <taxon>Florenciellales</taxon>
        <taxon>Florenciella</taxon>
    </lineage>
</organism>
<keyword evidence="1" id="KW-0732">Signal</keyword>
<evidence type="ECO:0000256" key="1">
    <source>
        <dbReference type="SAM" id="SignalP"/>
    </source>
</evidence>
<dbReference type="AlphaFoldDB" id="A0A7S2BWQ9"/>
<proteinExistence type="predicted"/>
<gene>
    <name evidence="2" type="ORF">FPAR1323_LOCUS6758</name>
</gene>
<feature type="chain" id="PRO_5031035905" evidence="1">
    <location>
        <begin position="17"/>
        <end position="118"/>
    </location>
</feature>
<feature type="signal peptide" evidence="1">
    <location>
        <begin position="1"/>
        <end position="16"/>
    </location>
</feature>
<protein>
    <submittedName>
        <fullName evidence="2">Uncharacterized protein</fullName>
    </submittedName>
</protein>
<reference evidence="2" key="1">
    <citation type="submission" date="2021-01" db="EMBL/GenBank/DDBJ databases">
        <authorList>
            <person name="Corre E."/>
            <person name="Pelletier E."/>
            <person name="Niang G."/>
            <person name="Scheremetjew M."/>
            <person name="Finn R."/>
            <person name="Kale V."/>
            <person name="Holt S."/>
            <person name="Cochrane G."/>
            <person name="Meng A."/>
            <person name="Brown T."/>
            <person name="Cohen L."/>
        </authorList>
    </citation>
    <scope>NUCLEOTIDE SEQUENCE</scope>
    <source>
        <strain evidence="2">RCC1693</strain>
    </source>
</reference>
<evidence type="ECO:0000313" key="2">
    <source>
        <dbReference type="EMBL" id="CAD9408379.1"/>
    </source>
</evidence>
<sequence length="118" mass="13165">MLRLVLLAFTIAAASANFYICESGSEQFLGHYTMDTSKTDGAPKFSNDEGMSVYRHSGYWYIGDLGPWPPETHYRCIQGCEHGMDSPQLDKVYEQNRNIGQLPAPTLQADPCAVNDEL</sequence>
<accession>A0A7S2BWQ9</accession>
<dbReference type="EMBL" id="HBGT01012599">
    <property type="protein sequence ID" value="CAD9408379.1"/>
    <property type="molecule type" value="Transcribed_RNA"/>
</dbReference>
<name>A0A7S2BWQ9_9STRA</name>